<evidence type="ECO:0000313" key="2">
    <source>
        <dbReference type="Proteomes" id="UP001207468"/>
    </source>
</evidence>
<proteinExistence type="predicted"/>
<gene>
    <name evidence="1" type="ORF">F5148DRAFT_1289972</name>
</gene>
<name>A0ACC0TYR4_9AGAM</name>
<accession>A0ACC0TYR4</accession>
<comment type="caution">
    <text evidence="1">The sequence shown here is derived from an EMBL/GenBank/DDBJ whole genome shotgun (WGS) entry which is preliminary data.</text>
</comment>
<evidence type="ECO:0000313" key="1">
    <source>
        <dbReference type="EMBL" id="KAI9451714.1"/>
    </source>
</evidence>
<sequence>MSTLSATEENYLKAIYTLAHSTEKKTSNQLIADKLGINPASVTDMLKKLDEKKVIDYSRTNGANLTKEGFKLAAKVVRKHRLWETFLVENMNFSWDEVHEVAEQLEHIQSDKLLDELDTLLGYPKFDPHGDPIPDKNGKLPVIKSKPLTEIEAGRKVKLVTVIDNSPAFLRYLDKQGIALNDTILVKEIQDFDKSILVQLKGKKEVYLSAEAAKKILVE</sequence>
<keyword evidence="2" id="KW-1185">Reference proteome</keyword>
<reference evidence="1" key="1">
    <citation type="submission" date="2021-03" db="EMBL/GenBank/DDBJ databases">
        <title>Evolutionary priming and transition to the ectomycorrhizal habit in an iconic lineage of mushroom-forming fungi: is preadaptation a requirement?</title>
        <authorList>
            <consortium name="DOE Joint Genome Institute"/>
            <person name="Looney B.P."/>
            <person name="Miyauchi S."/>
            <person name="Morin E."/>
            <person name="Drula E."/>
            <person name="Courty P.E."/>
            <person name="Chicoki N."/>
            <person name="Fauchery L."/>
            <person name="Kohler A."/>
            <person name="Kuo A."/>
            <person name="LaButti K."/>
            <person name="Pangilinan J."/>
            <person name="Lipzen A."/>
            <person name="Riley R."/>
            <person name="Andreopoulos W."/>
            <person name="He G."/>
            <person name="Johnson J."/>
            <person name="Barry K.W."/>
            <person name="Grigoriev I.V."/>
            <person name="Nagy L."/>
            <person name="Hibbett D."/>
            <person name="Henrissat B."/>
            <person name="Matheny P.B."/>
            <person name="Labbe J."/>
            <person name="Martin A.F."/>
        </authorList>
    </citation>
    <scope>NUCLEOTIDE SEQUENCE</scope>
    <source>
        <strain evidence="1">BPL698</strain>
    </source>
</reference>
<dbReference type="EMBL" id="JAGFNK010000363">
    <property type="protein sequence ID" value="KAI9451714.1"/>
    <property type="molecule type" value="Genomic_DNA"/>
</dbReference>
<organism evidence="1 2">
    <name type="scientific">Russula earlei</name>
    <dbReference type="NCBI Taxonomy" id="71964"/>
    <lineage>
        <taxon>Eukaryota</taxon>
        <taxon>Fungi</taxon>
        <taxon>Dikarya</taxon>
        <taxon>Basidiomycota</taxon>
        <taxon>Agaricomycotina</taxon>
        <taxon>Agaricomycetes</taxon>
        <taxon>Russulales</taxon>
        <taxon>Russulaceae</taxon>
        <taxon>Russula</taxon>
    </lineage>
</organism>
<dbReference type="Proteomes" id="UP001207468">
    <property type="component" value="Unassembled WGS sequence"/>
</dbReference>
<protein>
    <submittedName>
        <fullName evidence="1">Iron dependent repressor, DtxR family</fullName>
    </submittedName>
</protein>